<accession>A0ACB7T476</accession>
<dbReference type="EMBL" id="CM023482">
    <property type="protein sequence ID" value="KAH6939729.1"/>
    <property type="molecule type" value="Genomic_DNA"/>
</dbReference>
<organism evidence="1 2">
    <name type="scientific">Hyalomma asiaticum</name>
    <name type="common">Tick</name>
    <dbReference type="NCBI Taxonomy" id="266040"/>
    <lineage>
        <taxon>Eukaryota</taxon>
        <taxon>Metazoa</taxon>
        <taxon>Ecdysozoa</taxon>
        <taxon>Arthropoda</taxon>
        <taxon>Chelicerata</taxon>
        <taxon>Arachnida</taxon>
        <taxon>Acari</taxon>
        <taxon>Parasitiformes</taxon>
        <taxon>Ixodida</taxon>
        <taxon>Ixodoidea</taxon>
        <taxon>Ixodidae</taxon>
        <taxon>Hyalomminae</taxon>
        <taxon>Hyalomma</taxon>
    </lineage>
</organism>
<evidence type="ECO:0000313" key="2">
    <source>
        <dbReference type="Proteomes" id="UP000821845"/>
    </source>
</evidence>
<name>A0ACB7T476_HYAAI</name>
<comment type="caution">
    <text evidence="1">The sequence shown here is derived from an EMBL/GenBank/DDBJ whole genome shotgun (WGS) entry which is preliminary data.</text>
</comment>
<proteinExistence type="predicted"/>
<evidence type="ECO:0000313" key="1">
    <source>
        <dbReference type="EMBL" id="KAH6939729.1"/>
    </source>
</evidence>
<sequence>MQPLRSTRQTRAQAKALVASSASATPPRSAYTPRALLLSPANRVATQSKQLFSPYAKCSVQEKARAFESKEPISPMRSAAPPKSNNAAKNRTTAVAVTREGPSTPLPVTPVHSASELVAEHKAPVTRASLKTPVPPSPPKSDLKDSSKEQMSAIARVDVAPTLVGVTTSASPSKCNGEPSSLRSSPPISESEDNIKSTAMSPMASPDEKTPTPSTAETRTVKERRITRASATASSLPAPSKATVPATAADVQAAGRSYSASSTSTAELDSDDEEWVESPATPKRPRLLPQSTNFESAGKKSNLKTSIFEEPTRSRHDSSSNSELEQQRKQELLRMKTEATKKEREQRLAKVQAQRERREAERREQEKLRQREAQQKELERLKQRTAFHQRKQSERSLNVDGLAAATKRKAESPLASASKRPTPLKVSKPPKMARNACADAEAARLIFGQPSTSLSQKAKLNNSLQQKALLNSLTQSLRDQTSVLPSPEEPQAASSSQSITQLVESTPEKKPHAALNVTVTLSSEDKPAEALGETFIMPSTDHDNSIGSKTPAAANSTFVRTDGPPRSSGYDITPHRSELPPEPIKDKDNYDIADLNSGDETDDDEKPRKEVPAWAKGAALNALITRQSKGVISGLEFFGVMPVPSLDKIFQVKKKTFNKRTSSALWD</sequence>
<keyword evidence="2" id="KW-1185">Reference proteome</keyword>
<dbReference type="Proteomes" id="UP000821845">
    <property type="component" value="Chromosome 2"/>
</dbReference>
<reference evidence="1" key="1">
    <citation type="submission" date="2020-05" db="EMBL/GenBank/DDBJ databases">
        <title>Large-scale comparative analyses of tick genomes elucidate their genetic diversity and vector capacities.</title>
        <authorList>
            <person name="Jia N."/>
            <person name="Wang J."/>
            <person name="Shi W."/>
            <person name="Du L."/>
            <person name="Sun Y."/>
            <person name="Zhan W."/>
            <person name="Jiang J."/>
            <person name="Wang Q."/>
            <person name="Zhang B."/>
            <person name="Ji P."/>
            <person name="Sakyi L.B."/>
            <person name="Cui X."/>
            <person name="Yuan T."/>
            <person name="Jiang B."/>
            <person name="Yang W."/>
            <person name="Lam T.T.-Y."/>
            <person name="Chang Q."/>
            <person name="Ding S."/>
            <person name="Wang X."/>
            <person name="Zhu J."/>
            <person name="Ruan X."/>
            <person name="Zhao L."/>
            <person name="Wei J."/>
            <person name="Que T."/>
            <person name="Du C."/>
            <person name="Cheng J."/>
            <person name="Dai P."/>
            <person name="Han X."/>
            <person name="Huang E."/>
            <person name="Gao Y."/>
            <person name="Liu J."/>
            <person name="Shao H."/>
            <person name="Ye R."/>
            <person name="Li L."/>
            <person name="Wei W."/>
            <person name="Wang X."/>
            <person name="Wang C."/>
            <person name="Yang T."/>
            <person name="Huo Q."/>
            <person name="Li W."/>
            <person name="Guo W."/>
            <person name="Chen H."/>
            <person name="Zhou L."/>
            <person name="Ni X."/>
            <person name="Tian J."/>
            <person name="Zhou Y."/>
            <person name="Sheng Y."/>
            <person name="Liu T."/>
            <person name="Pan Y."/>
            <person name="Xia L."/>
            <person name="Li J."/>
            <person name="Zhao F."/>
            <person name="Cao W."/>
        </authorList>
    </citation>
    <scope>NUCLEOTIDE SEQUENCE</scope>
    <source>
        <strain evidence="1">Hyas-2018</strain>
    </source>
</reference>
<protein>
    <submittedName>
        <fullName evidence="1">Uncharacterized protein</fullName>
    </submittedName>
</protein>
<gene>
    <name evidence="1" type="ORF">HPB50_021102</name>
</gene>